<dbReference type="SUPFAM" id="SSF81383">
    <property type="entry name" value="F-box domain"/>
    <property type="match status" value="2"/>
</dbReference>
<dbReference type="Pfam" id="PF07734">
    <property type="entry name" value="FBA_1"/>
    <property type="match status" value="1"/>
</dbReference>
<feature type="compositionally biased region" description="Low complexity" evidence="6">
    <location>
        <begin position="475"/>
        <end position="484"/>
    </location>
</feature>
<dbReference type="GO" id="GO:1990918">
    <property type="term" value="P:double-strand break repair involved in meiotic recombination"/>
    <property type="evidence" value="ECO:0007669"/>
    <property type="project" value="TreeGrafter"/>
</dbReference>
<dbReference type="SMART" id="SM00256">
    <property type="entry name" value="FBOX"/>
    <property type="match status" value="2"/>
</dbReference>
<evidence type="ECO:0000313" key="9">
    <source>
        <dbReference type="Proteomes" id="UP000290289"/>
    </source>
</evidence>
<organism evidence="8 9">
    <name type="scientific">Malus domestica</name>
    <name type="common">Apple</name>
    <name type="synonym">Pyrus malus</name>
    <dbReference type="NCBI Taxonomy" id="3750"/>
    <lineage>
        <taxon>Eukaryota</taxon>
        <taxon>Viridiplantae</taxon>
        <taxon>Streptophyta</taxon>
        <taxon>Embryophyta</taxon>
        <taxon>Tracheophyta</taxon>
        <taxon>Spermatophyta</taxon>
        <taxon>Magnoliopsida</taxon>
        <taxon>eudicotyledons</taxon>
        <taxon>Gunneridae</taxon>
        <taxon>Pentapetalae</taxon>
        <taxon>rosids</taxon>
        <taxon>fabids</taxon>
        <taxon>Rosales</taxon>
        <taxon>Rosaceae</taxon>
        <taxon>Amygdaloideae</taxon>
        <taxon>Maleae</taxon>
        <taxon>Malus</taxon>
    </lineage>
</organism>
<dbReference type="Pfam" id="PF12937">
    <property type="entry name" value="F-box-like"/>
    <property type="match status" value="1"/>
</dbReference>
<dbReference type="Proteomes" id="UP000290289">
    <property type="component" value="Chromosome 9"/>
</dbReference>
<dbReference type="InterPro" id="IPR036047">
    <property type="entry name" value="F-box-like_dom_sf"/>
</dbReference>
<sequence length="1976" mass="221408">MSGLQKRRQQQPVPTDGGFLERPLIESDDIIIDILSRLPVKYLIQLRCVCKSWRSLISDLHLVRKHLRRAVTGVNRNSYRLLISDSPFQSIDYEALKDVSVCVQSSFLCFQLPVTLERMSVVGSCNGLICLKGNKGEVLLWNPCTRVTKMLPGIACFYFCPKFYGFGYDSTIEDYKVILGGESTTADGMMIAVFTLKSGLWRTKQYLDSFKLHGQGCLVNGALHWVELKWSGEELRPVLSSRIISFILAEENIVPLPYLHIQSYISIRIGTIANRLFAYLFNDVSLSDIAITVWVMKDYGVHESWTKIIQIPLKSLRQISMNFVNIICILENDEVLMSCDSSYLALYNPKENTLTKVLKTPTNLLTEATMYVETLVSPVWYDEGAPMLVQRPPEMVLMGENEHAKWFRRQLKQPPVPSDGVLTLLLQPVPLTDYNDIIVEILSRLPVKSLLQYQCVCKSWRALISDSHLSRSTSATLSSHASTTPETSSSFSHPSIEIRSAEITTPPAKRRRNEAKMQIPSRKRPPPSSSAPSCPPPKSSKPTATANSSNPTPNDAVETPDIDKMVSILADAGCTLLNHSGPPCLPSDLHKLRRHLHRTFSSSENASVLLSDFLAGLSSYINTPKNLRRILTASTRSESVLRHLLLVPTIQLQIQNMLLEKLPEYFHAYTQHSGPSLSLEDDVARLIINHFRWLDFLVDPNALAEKLMQVLSICPLHLKKEIIGSLPEIIGDQNNKTVVEALEKLLQEDSAVVVPVLDSFSNLNLDPMLQEQVTTIALSCIRTIEAEHMPHLLRFLLLSATPSNVRRIISQIRQQLKFVGVSNYRTSQQKLKGKSHADNTEASILDALRSSLRFKNILCQEILKELNSLEKAQDHKVIDIWLLMLIYMNGESLQRSVEKLFKKKIIEDCIQEAMFDQCIHGHKELVQDYFLSFISLSEYLLACKEQKSREFGMHIYVCLFEEFADMYSRQEVLGSLVTHVGSSVGFEVGSALETLALLASKYAQQLIPLSSHISGILDYLEGFSVENLHKVYEIFGHLALLARSSAESYGSSFANELLMIVRKQVTHPDLNYKKMGLVGTLKIVSCLGDATDVTCPSPSQKSNCDEALELLKTSLDSCRQLPLPLIMFYDELTETLDCRSLHPTVIEWIGKHVGEFESLFLSDLDGGNLAVKDSYCGLEGELWMNLDGDISPICLNILPLASCTLQSSSSLQVLPANFLLLAAIERLTNQGSLGGIDALLGCPLHLPSSKYLFGSEWKSLTGKQKQIICASLYYAANWIRELLNAFCTQVTGRFEFTSQATKGDILSKLMKRLRNLVFLESILNNCIERCSLSLPELHPYADIYRSSLLSQPHHMVNIEKKIEHKKTHEATSPRGMKKNKKTSKVSTTSDTNGKLRQPTLFDVLEKAGVLTGQEVPNQESSCLTSNSRSYESSEKNSSDSNEAAVIEISAIAKAIDAQRFKFRPLLVHCYSILGFAKSEASCCVDAAAELPLYLYLLRDLHYKLYYLNPGKQLWGRGLSPPVGFTRMTVDEFLSKVKPLFPSIKSHFDSALLVLTEGDETCEEHWNIQSTSAGNPDIPNLILNLPRIQTDKPALSYLLEAFQPTKIPDSFLEGIQLNLSPGTSEYLYFGAYSFFEGVLDIACSLSFMLASESLFTLESIVSSVHKFISKMEGLGKNMHSGFVQEALPTLRKKLGISAEKILKHRFDENLENGGKCKGEMVQKILRIYLENRDSTSDRLEQLACTILPEWTKGEDDEHGFPSLSSGTFVVWYKILVKEAVLLKKARAGAQHNIIEKLLSKLQQSVNVVVSLVNLCKTHDKVTLHAMAVGYGGKFIDSFMKVFDFLQSHFEVHREDIIHLVLELQKATRTIQTLCSEAKGLRQTSITRKIPATKRSMERLLFSVKALLHTSSNGCTFWMGSLKHKDLKGQVVSSQVYMDTEDENAGEESAEAADKEAAEATDDYQAENLDSEEDRETE</sequence>
<evidence type="ECO:0000256" key="4">
    <source>
        <dbReference type="ARBA" id="ARBA00023242"/>
    </source>
</evidence>
<dbReference type="Pfam" id="PF14631">
    <property type="entry name" value="FancD2"/>
    <property type="match status" value="2"/>
</dbReference>
<evidence type="ECO:0000256" key="5">
    <source>
        <dbReference type="ARBA" id="ARBA00093456"/>
    </source>
</evidence>
<feature type="region of interest" description="Disordered" evidence="6">
    <location>
        <begin position="1416"/>
        <end position="1436"/>
    </location>
</feature>
<dbReference type="GO" id="GO:0036297">
    <property type="term" value="P:interstrand cross-link repair"/>
    <property type="evidence" value="ECO:0007669"/>
    <property type="project" value="TreeGrafter"/>
</dbReference>
<evidence type="ECO:0000259" key="7">
    <source>
        <dbReference type="SMART" id="SM00256"/>
    </source>
</evidence>
<dbReference type="InterPro" id="IPR017451">
    <property type="entry name" value="F-box-assoc_interact_dom"/>
</dbReference>
<feature type="domain" description="F-box" evidence="7">
    <location>
        <begin position="435"/>
        <end position="473"/>
    </location>
</feature>
<proteinExistence type="inferred from homology"/>
<dbReference type="Pfam" id="PF00646">
    <property type="entry name" value="F-box"/>
    <property type="match status" value="1"/>
</dbReference>
<dbReference type="NCBIfam" id="TIGR01640">
    <property type="entry name" value="F_box_assoc_1"/>
    <property type="match status" value="1"/>
</dbReference>
<dbReference type="GO" id="GO:0007129">
    <property type="term" value="P:homologous chromosome pairing at meiosis"/>
    <property type="evidence" value="ECO:0007669"/>
    <property type="project" value="TreeGrafter"/>
</dbReference>
<feature type="compositionally biased region" description="Basic and acidic residues" evidence="6">
    <location>
        <begin position="1362"/>
        <end position="1371"/>
    </location>
</feature>
<dbReference type="EMBL" id="RDQH01000335">
    <property type="protein sequence ID" value="RXH90190.1"/>
    <property type="molecule type" value="Genomic_DNA"/>
</dbReference>
<feature type="region of interest" description="Disordered" evidence="6">
    <location>
        <begin position="1362"/>
        <end position="1394"/>
    </location>
</feature>
<keyword evidence="9" id="KW-1185">Reference proteome</keyword>
<dbReference type="InterPro" id="IPR029448">
    <property type="entry name" value="FANCD2"/>
</dbReference>
<feature type="compositionally biased region" description="Acidic residues" evidence="6">
    <location>
        <begin position="1957"/>
        <end position="1976"/>
    </location>
</feature>
<dbReference type="Gene3D" id="1.20.1280.50">
    <property type="match status" value="2"/>
</dbReference>
<reference evidence="8 9" key="1">
    <citation type="submission" date="2018-10" db="EMBL/GenBank/DDBJ databases">
        <title>A high-quality apple genome assembly.</title>
        <authorList>
            <person name="Hu J."/>
        </authorList>
    </citation>
    <scope>NUCLEOTIDE SEQUENCE [LARGE SCALE GENOMIC DNA]</scope>
    <source>
        <strain evidence="9">cv. HFTH1</strain>
        <tissue evidence="8">Young leaf</tissue>
    </source>
</reference>
<evidence type="ECO:0000256" key="3">
    <source>
        <dbReference type="ARBA" id="ARBA00022843"/>
    </source>
</evidence>
<feature type="compositionally biased region" description="Pro residues" evidence="6">
    <location>
        <begin position="526"/>
        <end position="539"/>
    </location>
</feature>
<dbReference type="GO" id="GO:0000793">
    <property type="term" value="C:condensed chromosome"/>
    <property type="evidence" value="ECO:0007669"/>
    <property type="project" value="TreeGrafter"/>
</dbReference>
<comment type="caution">
    <text evidence="8">The sequence shown here is derived from an EMBL/GenBank/DDBJ whole genome shotgun (WGS) entry which is preliminary data.</text>
</comment>
<gene>
    <name evidence="8" type="ORF">DVH24_032547</name>
</gene>
<dbReference type="STRING" id="3750.A0A498J3X2"/>
<dbReference type="GO" id="GO:0031573">
    <property type="term" value="P:mitotic intra-S DNA damage checkpoint signaling"/>
    <property type="evidence" value="ECO:0007669"/>
    <property type="project" value="TreeGrafter"/>
</dbReference>
<accession>A0A498J3X2</accession>
<comment type="subcellular location">
    <subcellularLocation>
        <location evidence="1">Nucleus</location>
    </subcellularLocation>
</comment>
<dbReference type="PANTHER" id="PTHR32086">
    <property type="entry name" value="FANCONI ANEMIA GROUP D2 PROTEIN"/>
    <property type="match status" value="1"/>
</dbReference>
<keyword evidence="3" id="KW-0832">Ubl conjugation</keyword>
<feature type="region of interest" description="Disordered" evidence="6">
    <location>
        <begin position="1"/>
        <end position="20"/>
    </location>
</feature>
<dbReference type="InterPro" id="IPR001810">
    <property type="entry name" value="F-box_dom"/>
</dbReference>
<feature type="compositionally biased region" description="Acidic residues" evidence="6">
    <location>
        <begin position="1937"/>
        <end position="1949"/>
    </location>
</feature>
<keyword evidence="4" id="KW-0539">Nucleus</keyword>
<dbReference type="CDD" id="cd22157">
    <property type="entry name" value="F-box_AtFBW1-like"/>
    <property type="match status" value="1"/>
</dbReference>
<dbReference type="PANTHER" id="PTHR32086:SF0">
    <property type="entry name" value="FANCONI ANEMIA GROUP D2 PROTEIN"/>
    <property type="match status" value="1"/>
</dbReference>
<feature type="region of interest" description="Disordered" evidence="6">
    <location>
        <begin position="1937"/>
        <end position="1976"/>
    </location>
</feature>
<evidence type="ECO:0000313" key="8">
    <source>
        <dbReference type="EMBL" id="RXH90190.1"/>
    </source>
</evidence>
<dbReference type="GO" id="GO:0070182">
    <property type="term" value="F:DNA polymerase binding"/>
    <property type="evidence" value="ECO:0007669"/>
    <property type="project" value="TreeGrafter"/>
</dbReference>
<feature type="region of interest" description="Disordered" evidence="6">
    <location>
        <begin position="475"/>
        <end position="559"/>
    </location>
</feature>
<dbReference type="InterPro" id="IPR006527">
    <property type="entry name" value="F-box-assoc_dom_typ1"/>
</dbReference>
<name>A0A498J3X2_MALDO</name>
<protein>
    <recommendedName>
        <fullName evidence="7">F-box domain-containing protein</fullName>
    </recommendedName>
</protein>
<feature type="domain" description="F-box" evidence="7">
    <location>
        <begin position="26"/>
        <end position="66"/>
    </location>
</feature>
<evidence type="ECO:0000256" key="6">
    <source>
        <dbReference type="SAM" id="MobiDB-lite"/>
    </source>
</evidence>
<feature type="compositionally biased region" description="Polar residues" evidence="6">
    <location>
        <begin position="543"/>
        <end position="553"/>
    </location>
</feature>
<dbReference type="GO" id="GO:0005634">
    <property type="term" value="C:nucleus"/>
    <property type="evidence" value="ECO:0007669"/>
    <property type="project" value="UniProtKB-SubCell"/>
</dbReference>
<evidence type="ECO:0000256" key="1">
    <source>
        <dbReference type="ARBA" id="ARBA00004123"/>
    </source>
</evidence>
<evidence type="ECO:0000256" key="2">
    <source>
        <dbReference type="ARBA" id="ARBA00022499"/>
    </source>
</evidence>
<comment type="similarity">
    <text evidence="5">Belongs to the Fanconi anemia protein FANCD2 family.</text>
</comment>
<keyword evidence="2" id="KW-1017">Isopeptide bond</keyword>